<dbReference type="InterPro" id="IPR043502">
    <property type="entry name" value="DNA/RNA_pol_sf"/>
</dbReference>
<dbReference type="Gene3D" id="3.30.70.370">
    <property type="match status" value="1"/>
</dbReference>
<organism evidence="5 6">
    <name type="scientific">Vibrio phage 1.169.O._10N.261.52.B1</name>
    <dbReference type="NCBI Taxonomy" id="1881213"/>
    <lineage>
        <taxon>Viruses</taxon>
        <taxon>Duplodnaviria</taxon>
        <taxon>Heunggongvirae</taxon>
        <taxon>Uroviricota</taxon>
        <taxon>Caudoviricetes</taxon>
        <taxon>Schitoviridae</taxon>
        <taxon>Mukerjeevirus</taxon>
        <taxon>Mukerjeevirus mv52B1</taxon>
    </lineage>
</organism>
<feature type="domain" description="DNA-directed DNA polymerase family A palm" evidence="4">
    <location>
        <begin position="535"/>
        <end position="751"/>
    </location>
</feature>
<feature type="domain" description="3'-5' exonuclease" evidence="3">
    <location>
        <begin position="144"/>
        <end position="328"/>
    </location>
</feature>
<keyword evidence="5" id="KW-0540">Nuclease</keyword>
<dbReference type="InterPro" id="IPR002562">
    <property type="entry name" value="3'-5'_exonuclease_dom"/>
</dbReference>
<evidence type="ECO:0000259" key="4">
    <source>
        <dbReference type="SMART" id="SM00482"/>
    </source>
</evidence>
<evidence type="ECO:0000256" key="1">
    <source>
        <dbReference type="ARBA" id="ARBA00022705"/>
    </source>
</evidence>
<dbReference type="EMBL" id="MG592536">
    <property type="protein sequence ID" value="AUR92085.1"/>
    <property type="molecule type" value="Genomic_DNA"/>
</dbReference>
<sequence length="827" mass="94206">MYYHVISSLPIETISPHYTFPMYAHSRVPPMPKMQKKEIKKYLLQVLEAINTPPNETILMVTDANYLKVLLGITAAGKVLGELCQCVIEGYEDLHVVYLPNPLAAKHNPQVMRDIGIANKMIGSLLKGKRFSMKNANAGKLNHYPFFDYSQKVTDTLKMLMKCPELAVDVETTGLKFYSNKMVSISFSPNKTDSYVFWLYKDSAMMKMIGKFLRLYTGKAIYHNASFDVTNLVYHFFMEHLDDFAGMLQGIDTLTKYVEDTRLLAFVSLNSTIRPSLSLKDLAYEYLGKYEEDVKNILDHSKEKILVYNGKDTAGTFYIYEKYWQMAQDEDQMDIYQNIMRASLPKIIQMQLTGMPLHMPQVRKVEKLLATEVRKSYRILRASTAVKNVEAFLAERRALKKTAKAKKKVYSPDECFEKFNPNSPDQLVELLYQELELPVLLTTKTGSPATGGKLIERLMEIPQVTPEIRALLDALFQFKKSSKLLNTFIPAFKAAPKTPSGYRLFGNFNLGGTFSGRLSSSDVNLQQLPSSGRLGKLIKSCFKAPKGWVMVGIDYASLEDRVNALITKDKNKLKVYTDGFDGHCLRAYYYFSDEMKGIDPSSVDSINSIKKKYPDHRTWSKAPTFALTYLGTIFTLMNNLGWSKDKSTKVYEAYQEMYQDSVEFTNQNLRQACEHGFVKVAFGLKVRTPLLHTTDFGEHVFQGAYGQETRTLGNAAGGQSYGMLNSRAGNEFFELLKKYPKFRTAILPIADIHDAQYFMVKMSPKLIAWMNKQIVKCVEWQDLPELRHDKVKLTGELDVFHPTWKDENTLPHNAPPSYINSILSEAA</sequence>
<dbReference type="InterPro" id="IPR012337">
    <property type="entry name" value="RNaseH-like_sf"/>
</dbReference>
<gene>
    <name evidence="5" type="ORF">NVP1169O_57</name>
</gene>
<dbReference type="SMART" id="SM00482">
    <property type="entry name" value="POLAc"/>
    <property type="match status" value="1"/>
</dbReference>
<dbReference type="GO" id="GO:0006302">
    <property type="term" value="P:double-strand break repair"/>
    <property type="evidence" value="ECO:0007669"/>
    <property type="project" value="TreeGrafter"/>
</dbReference>
<dbReference type="InterPro" id="IPR002298">
    <property type="entry name" value="DNA_polymerase_A"/>
</dbReference>
<dbReference type="Pfam" id="PF00476">
    <property type="entry name" value="DNA_pol_A"/>
    <property type="match status" value="1"/>
</dbReference>
<dbReference type="SMART" id="SM00474">
    <property type="entry name" value="35EXOc"/>
    <property type="match status" value="1"/>
</dbReference>
<dbReference type="InterPro" id="IPR036397">
    <property type="entry name" value="RNaseH_sf"/>
</dbReference>
<evidence type="ECO:0000256" key="2">
    <source>
        <dbReference type="ARBA" id="ARBA00023109"/>
    </source>
</evidence>
<dbReference type="GO" id="GO:0003677">
    <property type="term" value="F:DNA binding"/>
    <property type="evidence" value="ECO:0007669"/>
    <property type="project" value="InterPro"/>
</dbReference>
<dbReference type="Gene3D" id="1.10.150.20">
    <property type="entry name" value="5' to 3' exonuclease, C-terminal subdomain"/>
    <property type="match status" value="1"/>
</dbReference>
<dbReference type="GO" id="GO:0003887">
    <property type="term" value="F:DNA-directed DNA polymerase activity"/>
    <property type="evidence" value="ECO:0007669"/>
    <property type="project" value="InterPro"/>
</dbReference>
<reference evidence="5 6" key="1">
    <citation type="submission" date="2017-11" db="EMBL/GenBank/DDBJ databases">
        <title>A major lineage of nontailed dsDNA viruses as unrecognized killers of marine bacteria.</title>
        <authorList>
            <person name="Kauffman K.M."/>
            <person name="Hussain F.A."/>
            <person name="Yang J."/>
            <person name="Arevalo P."/>
            <person name="Brown J.M."/>
            <person name="Chang W.K."/>
            <person name="VanInsberghe D."/>
            <person name="Elsherbini J."/>
            <person name="Cutler M.B."/>
            <person name="Kelly L."/>
            <person name="Polz M.F."/>
        </authorList>
    </citation>
    <scope>NUCLEOTIDE SEQUENCE [LARGE SCALE GENOMIC DNA]</scope>
</reference>
<dbReference type="GO" id="GO:0039693">
    <property type="term" value="P:viral DNA genome replication"/>
    <property type="evidence" value="ECO:0007669"/>
    <property type="project" value="UniProtKB-KW"/>
</dbReference>
<keyword evidence="6" id="KW-1185">Reference proteome</keyword>
<proteinExistence type="predicted"/>
<dbReference type="PANTHER" id="PTHR10133">
    <property type="entry name" value="DNA POLYMERASE I"/>
    <property type="match status" value="1"/>
</dbReference>
<keyword evidence="2" id="KW-1194">Viral DNA replication</keyword>
<accession>A0A2I7REK2</accession>
<dbReference type="GO" id="GO:0006261">
    <property type="term" value="P:DNA-templated DNA replication"/>
    <property type="evidence" value="ECO:0007669"/>
    <property type="project" value="InterPro"/>
</dbReference>
<dbReference type="Pfam" id="PF01612">
    <property type="entry name" value="DNA_pol_A_exo1"/>
    <property type="match status" value="1"/>
</dbReference>
<keyword evidence="1" id="KW-0235">DNA replication</keyword>
<evidence type="ECO:0000313" key="6">
    <source>
        <dbReference type="Proteomes" id="UP000267376"/>
    </source>
</evidence>
<keyword evidence="5" id="KW-0269">Exonuclease</keyword>
<evidence type="ECO:0000313" key="5">
    <source>
        <dbReference type="EMBL" id="AUR92085.1"/>
    </source>
</evidence>
<dbReference type="GO" id="GO:0008408">
    <property type="term" value="F:3'-5' exonuclease activity"/>
    <property type="evidence" value="ECO:0007669"/>
    <property type="project" value="InterPro"/>
</dbReference>
<dbReference type="InterPro" id="IPR001098">
    <property type="entry name" value="DNA-dir_DNA_pol_A_palm_dom"/>
</dbReference>
<dbReference type="PRINTS" id="PR00868">
    <property type="entry name" value="DNAPOLI"/>
</dbReference>
<evidence type="ECO:0000259" key="3">
    <source>
        <dbReference type="SMART" id="SM00474"/>
    </source>
</evidence>
<dbReference type="Gene3D" id="1.20.1060.10">
    <property type="entry name" value="Taq DNA Polymerase, Chain T, domain 4"/>
    <property type="match status" value="1"/>
</dbReference>
<keyword evidence="5" id="KW-0378">Hydrolase</keyword>
<name>A0A2I7REK2_9CAUD</name>
<dbReference type="SUPFAM" id="SSF56672">
    <property type="entry name" value="DNA/RNA polymerases"/>
    <property type="match status" value="1"/>
</dbReference>
<dbReference type="PANTHER" id="PTHR10133:SF27">
    <property type="entry name" value="DNA POLYMERASE NU"/>
    <property type="match status" value="1"/>
</dbReference>
<dbReference type="SUPFAM" id="SSF53098">
    <property type="entry name" value="Ribonuclease H-like"/>
    <property type="match status" value="1"/>
</dbReference>
<dbReference type="Gene3D" id="3.30.420.10">
    <property type="entry name" value="Ribonuclease H-like superfamily/Ribonuclease H"/>
    <property type="match status" value="1"/>
</dbReference>
<dbReference type="Proteomes" id="UP000267376">
    <property type="component" value="Segment"/>
</dbReference>
<protein>
    <submittedName>
        <fullName evidence="5">3'-5' exonuclease domain protein</fullName>
    </submittedName>
</protein>